<keyword evidence="1" id="KW-0472">Membrane</keyword>
<keyword evidence="1" id="KW-1133">Transmembrane helix</keyword>
<keyword evidence="3" id="KW-1185">Reference proteome</keyword>
<reference evidence="2" key="1">
    <citation type="submission" date="2018-05" db="EMBL/GenBank/DDBJ databases">
        <title>Draft genome of Mucuna pruriens seed.</title>
        <authorList>
            <person name="Nnadi N.E."/>
            <person name="Vos R."/>
            <person name="Hasami M.H."/>
            <person name="Devisetty U.K."/>
            <person name="Aguiy J.C."/>
        </authorList>
    </citation>
    <scope>NUCLEOTIDE SEQUENCE [LARGE SCALE GENOMIC DNA]</scope>
    <source>
        <strain evidence="2">JCA_2017</strain>
    </source>
</reference>
<keyword evidence="1" id="KW-0812">Transmembrane</keyword>
<organism evidence="2 3">
    <name type="scientific">Mucuna pruriens</name>
    <name type="common">Velvet bean</name>
    <name type="synonym">Dolichos pruriens</name>
    <dbReference type="NCBI Taxonomy" id="157652"/>
    <lineage>
        <taxon>Eukaryota</taxon>
        <taxon>Viridiplantae</taxon>
        <taxon>Streptophyta</taxon>
        <taxon>Embryophyta</taxon>
        <taxon>Tracheophyta</taxon>
        <taxon>Spermatophyta</taxon>
        <taxon>Magnoliopsida</taxon>
        <taxon>eudicotyledons</taxon>
        <taxon>Gunneridae</taxon>
        <taxon>Pentapetalae</taxon>
        <taxon>rosids</taxon>
        <taxon>fabids</taxon>
        <taxon>Fabales</taxon>
        <taxon>Fabaceae</taxon>
        <taxon>Papilionoideae</taxon>
        <taxon>50 kb inversion clade</taxon>
        <taxon>NPAAA clade</taxon>
        <taxon>indigoferoid/millettioid clade</taxon>
        <taxon>Phaseoleae</taxon>
        <taxon>Mucuna</taxon>
    </lineage>
</organism>
<sequence>MLSIEVKCNTDSAIKGSPDQVVCDDIFWDNSVAVLGCFIVNLDIFTFFLANLEFMIFTMRKLVMQTNYL</sequence>
<evidence type="ECO:0000313" key="3">
    <source>
        <dbReference type="Proteomes" id="UP000257109"/>
    </source>
</evidence>
<proteinExistence type="predicted"/>
<evidence type="ECO:0000256" key="1">
    <source>
        <dbReference type="SAM" id="Phobius"/>
    </source>
</evidence>
<dbReference type="EMBL" id="QJKJ01000466">
    <property type="protein sequence ID" value="RDY12440.1"/>
    <property type="molecule type" value="Genomic_DNA"/>
</dbReference>
<gene>
    <name evidence="2" type="ORF">CR513_02773</name>
</gene>
<feature type="non-terminal residue" evidence="2">
    <location>
        <position position="69"/>
    </location>
</feature>
<protein>
    <submittedName>
        <fullName evidence="2">Uncharacterized protein</fullName>
    </submittedName>
</protein>
<feature type="transmembrane region" description="Helical" evidence="1">
    <location>
        <begin position="32"/>
        <end position="52"/>
    </location>
</feature>
<evidence type="ECO:0000313" key="2">
    <source>
        <dbReference type="EMBL" id="RDY12440.1"/>
    </source>
</evidence>
<dbReference type="Proteomes" id="UP000257109">
    <property type="component" value="Unassembled WGS sequence"/>
</dbReference>
<dbReference type="AlphaFoldDB" id="A0A371IBS2"/>
<comment type="caution">
    <text evidence="2">The sequence shown here is derived from an EMBL/GenBank/DDBJ whole genome shotgun (WGS) entry which is preliminary data.</text>
</comment>
<name>A0A371IBS2_MUCPR</name>
<accession>A0A371IBS2</accession>